<protein>
    <recommendedName>
        <fullName evidence="4">Phage minor structural protein GP20</fullName>
    </recommendedName>
</protein>
<reference evidence="3" key="1">
    <citation type="journal article" date="2021" name="Proc. Natl. Acad. Sci. U.S.A.">
        <title>A Catalog of Tens of Thousands of Viruses from Human Metagenomes Reveals Hidden Associations with Chronic Diseases.</title>
        <authorList>
            <person name="Tisza M.J."/>
            <person name="Buck C.B."/>
        </authorList>
    </citation>
    <scope>NUCLEOTIDE SEQUENCE</scope>
    <source>
        <strain evidence="3">CtQqU1</strain>
    </source>
</reference>
<evidence type="ECO:0008006" key="4">
    <source>
        <dbReference type="Google" id="ProtNLM"/>
    </source>
</evidence>
<feature type="region of interest" description="Disordered" evidence="2">
    <location>
        <begin position="149"/>
        <end position="172"/>
    </location>
</feature>
<accession>A0A8S5Q4E9</accession>
<sequence length="193" mass="20744">MKLNVLLGDAYKEGMTADEIISALEKVADPNAEVEKLRNAVTKANGEAAEYKKQLKAKRTDDENAAQEQADKLAEMQKQIEALTADKENLVKEKTLASYREKFVAQGYDAELANKAASALADGDMDKVFKFQSEFMTAHDTAYKASLLKDMPTPPGADGKGGSDSEGVAFAKSLAQQNANASKASSDAMSAFH</sequence>
<evidence type="ECO:0000256" key="2">
    <source>
        <dbReference type="SAM" id="MobiDB-lite"/>
    </source>
</evidence>
<organism evidence="3">
    <name type="scientific">Siphoviridae sp. ctQqU1</name>
    <dbReference type="NCBI Taxonomy" id="2825496"/>
    <lineage>
        <taxon>Viruses</taxon>
        <taxon>Duplodnaviria</taxon>
        <taxon>Heunggongvirae</taxon>
        <taxon>Uroviricota</taxon>
        <taxon>Caudoviricetes</taxon>
    </lineage>
</organism>
<proteinExistence type="predicted"/>
<keyword evidence="1" id="KW-0175">Coiled coil</keyword>
<name>A0A8S5Q4E9_9CAUD</name>
<feature type="coiled-coil region" evidence="1">
    <location>
        <begin position="34"/>
        <end position="93"/>
    </location>
</feature>
<evidence type="ECO:0000313" key="3">
    <source>
        <dbReference type="EMBL" id="DAE13689.1"/>
    </source>
</evidence>
<evidence type="ECO:0000256" key="1">
    <source>
        <dbReference type="SAM" id="Coils"/>
    </source>
</evidence>
<dbReference type="EMBL" id="BK015568">
    <property type="protein sequence ID" value="DAE13689.1"/>
    <property type="molecule type" value="Genomic_DNA"/>
</dbReference>